<evidence type="ECO:0000256" key="5">
    <source>
        <dbReference type="ARBA" id="ARBA00022741"/>
    </source>
</evidence>
<dbReference type="InterPro" id="IPR006156">
    <property type="entry name" value="Dihydroneopterin_aldolase"/>
</dbReference>
<evidence type="ECO:0000256" key="8">
    <source>
        <dbReference type="ARBA" id="ARBA00022909"/>
    </source>
</evidence>
<dbReference type="InterPro" id="IPR043133">
    <property type="entry name" value="GTP-CH-I_C/QueF"/>
</dbReference>
<comment type="catalytic activity">
    <reaction evidence="1">
        <text>6-hydroxymethyl-7,8-dihydropterin + ATP = (7,8-dihydropterin-6-yl)methyl diphosphate + AMP + H(+)</text>
        <dbReference type="Rhea" id="RHEA:11412"/>
        <dbReference type="ChEBI" id="CHEBI:15378"/>
        <dbReference type="ChEBI" id="CHEBI:30616"/>
        <dbReference type="ChEBI" id="CHEBI:44841"/>
        <dbReference type="ChEBI" id="CHEBI:72950"/>
        <dbReference type="ChEBI" id="CHEBI:456215"/>
        <dbReference type="EC" id="2.7.6.3"/>
    </reaction>
</comment>
<comment type="pathway">
    <text evidence="9">Cofactor biosynthesis; tetrahydrofolate biosynthesis; 2-amino-4-hydroxy-6-hydroxymethyl-7,8-dihydropteridine diphosphate from 7,8-dihydroneopterin triphosphate: step 3/4.</text>
</comment>
<comment type="similarity">
    <text evidence="3">In the N-terminal section; belongs to the DHNA family.</text>
</comment>
<feature type="domain" description="7,8-dihydro-6-hydroxymethylpterin-pyrophosphokinase" evidence="10">
    <location>
        <begin position="219"/>
        <end position="230"/>
    </location>
</feature>
<dbReference type="SUPFAM" id="SSF55083">
    <property type="entry name" value="6-hydroxymethyl-7,8-dihydropterin pyrophosphokinase, HPPK"/>
    <property type="match status" value="1"/>
</dbReference>
<dbReference type="RefSeq" id="WP_343903289.1">
    <property type="nucleotide sequence ID" value="NZ_BAAAIS010000001.1"/>
</dbReference>
<keyword evidence="7" id="KW-0067">ATP-binding</keyword>
<dbReference type="SUPFAM" id="SSF55620">
    <property type="entry name" value="Tetrahydrobiopterin biosynthesis enzymes-like"/>
    <property type="match status" value="1"/>
</dbReference>
<evidence type="ECO:0000256" key="7">
    <source>
        <dbReference type="ARBA" id="ARBA00022840"/>
    </source>
</evidence>
<keyword evidence="5" id="KW-0547">Nucleotide-binding</keyword>
<dbReference type="InterPro" id="IPR000550">
    <property type="entry name" value="Hppk"/>
</dbReference>
<evidence type="ECO:0000313" key="12">
    <source>
        <dbReference type="Proteomes" id="UP001597280"/>
    </source>
</evidence>
<proteinExistence type="inferred from homology"/>
<gene>
    <name evidence="11" type="primary">folK</name>
    <name evidence="11" type="ORF">ACFSDA_00455</name>
</gene>
<sequence length="299" mass="32177">MSLAATEPARDRIEVAGIRAWGRHGVLAEETELGQQFVVDVALHVDTAAAGRGDRLERTVNYAEVARIAREEIEGEPVALVETLAERLAARVLGTIGDPLVRRIEVAVHKPAAPVGLPVDDVRLRIVRDAEPVDAVLAAGTNLGDREGHLARALALLDRTPGVEVDWTSPVVETDPVGGVEQDAFLNAVIGVRTVLSPFALLAQCQRLEQDARRERLVRWGPRTLDVDVIAYGAHTSEDEELTLPHPRAHERAFVLEPWRLARPGALLPGHGEVAALAAAAPDRDGLRPGPAIPGYARS</sequence>
<dbReference type="PANTHER" id="PTHR43071:SF1">
    <property type="entry name" value="2-AMINO-4-HYDROXY-6-HYDROXYMETHYLDIHYDROPTERIDINE PYROPHOSPHOKINASE"/>
    <property type="match status" value="1"/>
</dbReference>
<organism evidence="11 12">
    <name type="scientific">Brachybacterium rhamnosum</name>
    <dbReference type="NCBI Taxonomy" id="173361"/>
    <lineage>
        <taxon>Bacteria</taxon>
        <taxon>Bacillati</taxon>
        <taxon>Actinomycetota</taxon>
        <taxon>Actinomycetes</taxon>
        <taxon>Micrococcales</taxon>
        <taxon>Dermabacteraceae</taxon>
        <taxon>Brachybacterium</taxon>
    </lineage>
</organism>
<dbReference type="NCBIfam" id="TIGR00526">
    <property type="entry name" value="folB_dom"/>
    <property type="match status" value="1"/>
</dbReference>
<dbReference type="InterPro" id="IPR006157">
    <property type="entry name" value="FolB_dom"/>
</dbReference>
<dbReference type="Pfam" id="PF02152">
    <property type="entry name" value="FolB"/>
    <property type="match status" value="1"/>
</dbReference>
<evidence type="ECO:0000256" key="3">
    <source>
        <dbReference type="ARBA" id="ARBA00009640"/>
    </source>
</evidence>
<dbReference type="EMBL" id="JBHUFL010000001">
    <property type="protein sequence ID" value="MFD1833529.1"/>
    <property type="molecule type" value="Genomic_DNA"/>
</dbReference>
<evidence type="ECO:0000256" key="6">
    <source>
        <dbReference type="ARBA" id="ARBA00022777"/>
    </source>
</evidence>
<reference evidence="12" key="1">
    <citation type="journal article" date="2019" name="Int. J. Syst. Evol. Microbiol.">
        <title>The Global Catalogue of Microorganisms (GCM) 10K type strain sequencing project: providing services to taxonomists for standard genome sequencing and annotation.</title>
        <authorList>
            <consortium name="The Broad Institute Genomics Platform"/>
            <consortium name="The Broad Institute Genome Sequencing Center for Infectious Disease"/>
            <person name="Wu L."/>
            <person name="Ma J."/>
        </authorList>
    </citation>
    <scope>NUCLEOTIDE SEQUENCE [LARGE SCALE GENOMIC DNA]</scope>
    <source>
        <strain evidence="12">JCM 11650</strain>
    </source>
</reference>
<comment type="caution">
    <text evidence="11">The sequence shown here is derived from an EMBL/GenBank/DDBJ whole genome shotgun (WGS) entry which is preliminary data.</text>
</comment>
<dbReference type="Gene3D" id="3.30.1130.10">
    <property type="match status" value="1"/>
</dbReference>
<dbReference type="CDD" id="cd00483">
    <property type="entry name" value="HPPK"/>
    <property type="match status" value="1"/>
</dbReference>
<dbReference type="Pfam" id="PF01288">
    <property type="entry name" value="HPPK"/>
    <property type="match status" value="1"/>
</dbReference>
<dbReference type="PANTHER" id="PTHR43071">
    <property type="entry name" value="2-AMINO-4-HYDROXY-6-HYDROXYMETHYLDIHYDROPTERIDINE PYROPHOSPHOKINASE"/>
    <property type="match status" value="1"/>
</dbReference>
<dbReference type="PROSITE" id="PS00794">
    <property type="entry name" value="HPPK"/>
    <property type="match status" value="1"/>
</dbReference>
<evidence type="ECO:0000256" key="9">
    <source>
        <dbReference type="RuleBase" id="RU362079"/>
    </source>
</evidence>
<keyword evidence="4 11" id="KW-0808">Transferase</keyword>
<evidence type="ECO:0000256" key="4">
    <source>
        <dbReference type="ARBA" id="ARBA00022679"/>
    </source>
</evidence>
<comment type="catalytic activity">
    <reaction evidence="9">
        <text>7,8-dihydroneopterin = 6-hydroxymethyl-7,8-dihydropterin + glycolaldehyde</text>
        <dbReference type="Rhea" id="RHEA:10540"/>
        <dbReference type="ChEBI" id="CHEBI:17001"/>
        <dbReference type="ChEBI" id="CHEBI:17071"/>
        <dbReference type="ChEBI" id="CHEBI:44841"/>
        <dbReference type="EC" id="4.1.2.25"/>
    </reaction>
</comment>
<keyword evidence="9" id="KW-0456">Lyase</keyword>
<dbReference type="Gene3D" id="3.30.70.560">
    <property type="entry name" value="7,8-Dihydro-6-hydroxymethylpterin-pyrophosphokinase HPPK"/>
    <property type="match status" value="1"/>
</dbReference>
<protein>
    <recommendedName>
        <fullName evidence="9">Bifunctional folate synthesis protein</fullName>
    </recommendedName>
    <domain>
        <recommendedName>
            <fullName evidence="9">Dihydroneopterin aldolase</fullName>
            <shortName evidence="9">DHNA</shortName>
            <ecNumber evidence="9">4.1.2.25</ecNumber>
        </recommendedName>
        <alternativeName>
            <fullName evidence="9">7,8-dihydroneopterin aldolase</fullName>
        </alternativeName>
    </domain>
    <domain>
        <recommendedName>
            <fullName evidence="9">2-amino-4-hydroxy-6-hydroxymethyldihydropteridine pyrophosphokinase</fullName>
            <ecNumber evidence="9">2.7.6.3</ecNumber>
        </recommendedName>
        <alternativeName>
            <fullName evidence="9">6-hydroxymethyl-7,8-dihydropterin pyrophosphokinase</fullName>
            <shortName evidence="9">PPPK</shortName>
        </alternativeName>
        <alternativeName>
            <fullName evidence="9">7,8-dihydro-6-hydroxymethylpterin pyrophosphokinase</fullName>
            <shortName evidence="9">HPPK</shortName>
        </alternativeName>
    </domain>
</protein>
<evidence type="ECO:0000313" key="11">
    <source>
        <dbReference type="EMBL" id="MFD1833529.1"/>
    </source>
</evidence>
<comment type="pathway">
    <text evidence="2">Cofactor biosynthesis; tetrahydrofolate biosynthesis; 2-amino-4-hydroxy-6-hydroxymethyl-7,8-dihydropteridine diphosphate from 7,8-dihydroneopterin triphosphate: step 4/4.</text>
</comment>
<dbReference type="EC" id="4.1.2.25" evidence="9"/>
<dbReference type="InterPro" id="IPR035907">
    <property type="entry name" value="Hppk_sf"/>
</dbReference>
<evidence type="ECO:0000256" key="2">
    <source>
        <dbReference type="ARBA" id="ARBA00005051"/>
    </source>
</evidence>
<dbReference type="EC" id="2.7.6.3" evidence="9"/>
<dbReference type="Proteomes" id="UP001597280">
    <property type="component" value="Unassembled WGS sequence"/>
</dbReference>
<comment type="similarity">
    <text evidence="9">Belongs to the DHNA family.</text>
</comment>
<keyword evidence="12" id="KW-1185">Reference proteome</keyword>
<keyword evidence="8 9" id="KW-0289">Folate biosynthesis</keyword>
<keyword evidence="6" id="KW-0418">Kinase</keyword>
<dbReference type="NCBIfam" id="TIGR00525">
    <property type="entry name" value="folB"/>
    <property type="match status" value="1"/>
</dbReference>
<comment type="function">
    <text evidence="9">Catalyzes the conversion of 7,8-dihydroneopterin to 6-hydroxymethyl-7,8-dihydropterin.</text>
</comment>
<dbReference type="NCBIfam" id="TIGR01498">
    <property type="entry name" value="folK"/>
    <property type="match status" value="1"/>
</dbReference>
<name>A0ABW4PTH5_9MICO</name>
<dbReference type="CDD" id="cd00534">
    <property type="entry name" value="DHNA_DHNTPE"/>
    <property type="match status" value="1"/>
</dbReference>
<accession>A0ABW4PTH5</accession>
<evidence type="ECO:0000259" key="10">
    <source>
        <dbReference type="PROSITE" id="PS00794"/>
    </source>
</evidence>
<dbReference type="SMART" id="SM00905">
    <property type="entry name" value="FolB"/>
    <property type="match status" value="1"/>
</dbReference>
<evidence type="ECO:0000256" key="1">
    <source>
        <dbReference type="ARBA" id="ARBA00000198"/>
    </source>
</evidence>
<dbReference type="GO" id="GO:0003848">
    <property type="term" value="F:2-amino-4-hydroxy-6-hydroxymethyldihydropteridine diphosphokinase activity"/>
    <property type="evidence" value="ECO:0007669"/>
    <property type="project" value="UniProtKB-EC"/>
</dbReference>